<evidence type="ECO:0000256" key="1">
    <source>
        <dbReference type="SAM" id="MobiDB-lite"/>
    </source>
</evidence>
<protein>
    <submittedName>
        <fullName evidence="2">Uncharacterized protein</fullName>
    </submittedName>
</protein>
<gene>
    <name evidence="2" type="ORF">INT45_014074</name>
</gene>
<keyword evidence="3" id="KW-1185">Reference proteome</keyword>
<dbReference type="OrthoDB" id="2234393at2759"/>
<reference evidence="2 3" key="1">
    <citation type="submission" date="2020-12" db="EMBL/GenBank/DDBJ databases">
        <title>Metabolic potential, ecology and presence of endohyphal bacteria is reflected in genomic diversity of Mucoromycotina.</title>
        <authorList>
            <person name="Muszewska A."/>
            <person name="Okrasinska A."/>
            <person name="Steczkiewicz K."/>
            <person name="Drgas O."/>
            <person name="Orlowska M."/>
            <person name="Perlinska-Lenart U."/>
            <person name="Aleksandrzak-Piekarczyk T."/>
            <person name="Szatraj K."/>
            <person name="Zielenkiewicz U."/>
            <person name="Pilsyk S."/>
            <person name="Malc E."/>
            <person name="Mieczkowski P."/>
            <person name="Kruszewska J.S."/>
            <person name="Biernat P."/>
            <person name="Pawlowska J."/>
        </authorList>
    </citation>
    <scope>NUCLEOTIDE SEQUENCE [LARGE SCALE GENOMIC DNA]</scope>
    <source>
        <strain evidence="2 3">CBS 142.35</strain>
    </source>
</reference>
<evidence type="ECO:0000313" key="3">
    <source>
        <dbReference type="Proteomes" id="UP000646827"/>
    </source>
</evidence>
<accession>A0A8H7VN17</accession>
<name>A0A8H7VN17_9FUNG</name>
<comment type="caution">
    <text evidence="2">The sequence shown here is derived from an EMBL/GenBank/DDBJ whole genome shotgun (WGS) entry which is preliminary data.</text>
</comment>
<dbReference type="AlphaFoldDB" id="A0A8H7VN17"/>
<dbReference type="EMBL" id="JAEPRB010000134">
    <property type="protein sequence ID" value="KAG2220644.1"/>
    <property type="molecule type" value="Genomic_DNA"/>
</dbReference>
<sequence length="154" mass="17666">MKKHKEQQQQQDKFKSGESVGHPLRQFGGSSYAALGNVLKPIFNTYKDNGPNKKKLDGHVQKFISLQSRYNLELDELFRGDVDTNGNFKIDIRALNRVMVQRYTEEEDLTVVEVARSDPGSFKYQSDRCKLFSESKVIIGNFLLDNPDVDNIYS</sequence>
<feature type="region of interest" description="Disordered" evidence="1">
    <location>
        <begin position="1"/>
        <end position="23"/>
    </location>
</feature>
<organism evidence="2 3">
    <name type="scientific">Circinella minor</name>
    <dbReference type="NCBI Taxonomy" id="1195481"/>
    <lineage>
        <taxon>Eukaryota</taxon>
        <taxon>Fungi</taxon>
        <taxon>Fungi incertae sedis</taxon>
        <taxon>Mucoromycota</taxon>
        <taxon>Mucoromycotina</taxon>
        <taxon>Mucoromycetes</taxon>
        <taxon>Mucorales</taxon>
        <taxon>Lichtheimiaceae</taxon>
        <taxon>Circinella</taxon>
    </lineage>
</organism>
<proteinExistence type="predicted"/>
<dbReference type="Proteomes" id="UP000646827">
    <property type="component" value="Unassembled WGS sequence"/>
</dbReference>
<evidence type="ECO:0000313" key="2">
    <source>
        <dbReference type="EMBL" id="KAG2220644.1"/>
    </source>
</evidence>